<keyword evidence="3" id="KW-1185">Reference proteome</keyword>
<reference evidence="2 3" key="1">
    <citation type="journal article" date="2014" name="Curr. Biol.">
        <title>The genome of the clonal raider ant Cerapachys biroi.</title>
        <authorList>
            <person name="Oxley P.R."/>
            <person name="Ji L."/>
            <person name="Fetter-Pruneda I."/>
            <person name="McKenzie S.K."/>
            <person name="Li C."/>
            <person name="Hu H."/>
            <person name="Zhang G."/>
            <person name="Kronauer D.J."/>
        </authorList>
    </citation>
    <scope>NUCLEOTIDE SEQUENCE [LARGE SCALE GENOMIC DNA]</scope>
</reference>
<sequence>MSDIMTEDEFLTTKEKETQTYEKPPSKLQVMQSVQPYQYSINYCQTFYS</sequence>
<evidence type="ECO:0000313" key="2">
    <source>
        <dbReference type="EMBL" id="EZA50066.1"/>
    </source>
</evidence>
<proteinExistence type="predicted"/>
<feature type="compositionally biased region" description="Acidic residues" evidence="1">
    <location>
        <begin position="1"/>
        <end position="10"/>
    </location>
</feature>
<dbReference type="EMBL" id="KK107487">
    <property type="protein sequence ID" value="EZA50066.1"/>
    <property type="molecule type" value="Genomic_DNA"/>
</dbReference>
<feature type="region of interest" description="Disordered" evidence="1">
    <location>
        <begin position="1"/>
        <end position="24"/>
    </location>
</feature>
<gene>
    <name evidence="2" type="ORF">X777_11731</name>
</gene>
<name>A0A026W3A4_OOCBI</name>
<feature type="compositionally biased region" description="Basic and acidic residues" evidence="1">
    <location>
        <begin position="11"/>
        <end position="20"/>
    </location>
</feature>
<accession>A0A026W3A4</accession>
<evidence type="ECO:0000313" key="3">
    <source>
        <dbReference type="Proteomes" id="UP000053097"/>
    </source>
</evidence>
<dbReference type="Proteomes" id="UP000053097">
    <property type="component" value="Unassembled WGS sequence"/>
</dbReference>
<protein>
    <submittedName>
        <fullName evidence="2">Uncharacterized protein</fullName>
    </submittedName>
</protein>
<organism evidence="2 3">
    <name type="scientific">Ooceraea biroi</name>
    <name type="common">Clonal raider ant</name>
    <name type="synonym">Cerapachys biroi</name>
    <dbReference type="NCBI Taxonomy" id="2015173"/>
    <lineage>
        <taxon>Eukaryota</taxon>
        <taxon>Metazoa</taxon>
        <taxon>Ecdysozoa</taxon>
        <taxon>Arthropoda</taxon>
        <taxon>Hexapoda</taxon>
        <taxon>Insecta</taxon>
        <taxon>Pterygota</taxon>
        <taxon>Neoptera</taxon>
        <taxon>Endopterygota</taxon>
        <taxon>Hymenoptera</taxon>
        <taxon>Apocrita</taxon>
        <taxon>Aculeata</taxon>
        <taxon>Formicoidea</taxon>
        <taxon>Formicidae</taxon>
        <taxon>Dorylinae</taxon>
        <taxon>Ooceraea</taxon>
    </lineage>
</organism>
<evidence type="ECO:0000256" key="1">
    <source>
        <dbReference type="SAM" id="MobiDB-lite"/>
    </source>
</evidence>
<dbReference type="AlphaFoldDB" id="A0A026W3A4"/>